<gene>
    <name evidence="9" type="primary">ampG_1</name>
    <name evidence="9" type="ORF">LNAOJCKE_1923</name>
</gene>
<feature type="transmembrane region" description="Helical" evidence="7">
    <location>
        <begin position="159"/>
        <end position="183"/>
    </location>
</feature>
<dbReference type="InterPro" id="IPR004752">
    <property type="entry name" value="AmpG_permease/AT-1"/>
</dbReference>
<evidence type="ECO:0000256" key="5">
    <source>
        <dbReference type="ARBA" id="ARBA00022989"/>
    </source>
</evidence>
<reference evidence="9" key="1">
    <citation type="journal article" date="2021" name="Front. Microbiol.">
        <title>Comprehensive Comparative Genomics and Phenotyping of Methylobacterium Species.</title>
        <authorList>
            <person name="Alessa O."/>
            <person name="Ogura Y."/>
            <person name="Fujitani Y."/>
            <person name="Takami H."/>
            <person name="Hayashi T."/>
            <person name="Sahin N."/>
            <person name="Tani A."/>
        </authorList>
    </citation>
    <scope>NUCLEOTIDE SEQUENCE</scope>
    <source>
        <strain evidence="9">NBRC 15686</strain>
    </source>
</reference>
<evidence type="ECO:0000256" key="7">
    <source>
        <dbReference type="SAM" id="Phobius"/>
    </source>
</evidence>
<evidence type="ECO:0000256" key="6">
    <source>
        <dbReference type="ARBA" id="ARBA00023136"/>
    </source>
</evidence>
<evidence type="ECO:0000256" key="1">
    <source>
        <dbReference type="ARBA" id="ARBA00004141"/>
    </source>
</evidence>
<evidence type="ECO:0000259" key="8">
    <source>
        <dbReference type="PROSITE" id="PS50850"/>
    </source>
</evidence>
<dbReference type="Gene3D" id="1.20.1250.20">
    <property type="entry name" value="MFS general substrate transporter like domains"/>
    <property type="match status" value="1"/>
</dbReference>
<dbReference type="NCBIfam" id="TIGR00901">
    <property type="entry name" value="2A0125"/>
    <property type="match status" value="1"/>
</dbReference>
<comment type="caution">
    <text evidence="9">The sequence shown here is derived from an EMBL/GenBank/DDBJ whole genome shotgun (WGS) entry which is preliminary data.</text>
</comment>
<dbReference type="InterPro" id="IPR036259">
    <property type="entry name" value="MFS_trans_sf"/>
</dbReference>
<name>A0ABQ4UDZ7_9HYPH</name>
<feature type="transmembrane region" description="Helical" evidence="7">
    <location>
        <begin position="59"/>
        <end position="77"/>
    </location>
</feature>
<evidence type="ECO:0000256" key="3">
    <source>
        <dbReference type="ARBA" id="ARBA00022448"/>
    </source>
</evidence>
<feature type="transmembrane region" description="Helical" evidence="7">
    <location>
        <begin position="313"/>
        <end position="333"/>
    </location>
</feature>
<dbReference type="SUPFAM" id="SSF103473">
    <property type="entry name" value="MFS general substrate transporter"/>
    <property type="match status" value="1"/>
</dbReference>
<sequence>MAAQAAAQTAQPRKFRLRDITEDRRVALMLALGFACGLPILLVFSTLSAWLATAGIQRTSIGLLSYVSFAYSLKFLWAPVIDRFDLPVLARWLGRRRAWMVAAQIAVALGLIGMSQGDPAASLSFMVICALLTAFASATQDIVVDSWRIDAAPTERQGVMLAAYQLGYAIARAFAGAGALYIAQGAGWSLAYGAMAALMLVGLVAALLAPRQDPVTVPGERRSLATTLRVAVVDPFSDLVRRKGGQLILILALIMFYRLPDIISGVMAQPFYIEKAFTLTEIANVTKVYGVIVGILGAFVGGLSVIRLGMNWTLLIGGIIGAASNLMFTWLALSGPERVAMPFFWVANGGVDTGDLMLLLQANSGAGGTLIPWIPERAPLSLFVLSISIDNFAGNFAGTALIAYMSSLTSPAFVATQYALLSSLYALPGKFVGGFSGFMVDAMGYPAFFAASAAIGIPVALLCIVLMILREGREEPVPEPAPEAEAVAMKV</sequence>
<feature type="domain" description="Major facilitator superfamily (MFS) profile" evidence="8">
    <location>
        <begin position="25"/>
        <end position="471"/>
    </location>
</feature>
<reference evidence="9" key="2">
    <citation type="submission" date="2021-08" db="EMBL/GenBank/DDBJ databases">
        <authorList>
            <person name="Tani A."/>
            <person name="Ola A."/>
            <person name="Ogura Y."/>
            <person name="Katsura K."/>
            <person name="Hayashi T."/>
        </authorList>
    </citation>
    <scope>NUCLEOTIDE SEQUENCE</scope>
    <source>
        <strain evidence="9">NBRC 15686</strain>
    </source>
</reference>
<dbReference type="InterPro" id="IPR020846">
    <property type="entry name" value="MFS_dom"/>
</dbReference>
<evidence type="ECO:0000256" key="4">
    <source>
        <dbReference type="ARBA" id="ARBA00022692"/>
    </source>
</evidence>
<feature type="transmembrane region" description="Helical" evidence="7">
    <location>
        <begin position="380"/>
        <end position="404"/>
    </location>
</feature>
<dbReference type="Pfam" id="PF07690">
    <property type="entry name" value="MFS_1"/>
    <property type="match status" value="1"/>
</dbReference>
<organism evidence="9 10">
    <name type="scientific">Methylorubrum aminovorans</name>
    <dbReference type="NCBI Taxonomy" id="269069"/>
    <lineage>
        <taxon>Bacteria</taxon>
        <taxon>Pseudomonadati</taxon>
        <taxon>Pseudomonadota</taxon>
        <taxon>Alphaproteobacteria</taxon>
        <taxon>Hyphomicrobiales</taxon>
        <taxon>Methylobacteriaceae</taxon>
        <taxon>Methylorubrum</taxon>
    </lineage>
</organism>
<keyword evidence="10" id="KW-1185">Reference proteome</keyword>
<evidence type="ECO:0000313" key="9">
    <source>
        <dbReference type="EMBL" id="GJE64717.1"/>
    </source>
</evidence>
<keyword evidence="5 7" id="KW-1133">Transmembrane helix</keyword>
<protein>
    <submittedName>
        <fullName evidence="9">Anhydromuropeptide permease</fullName>
    </submittedName>
</protein>
<feature type="transmembrane region" description="Helical" evidence="7">
    <location>
        <begin position="120"/>
        <end position="138"/>
    </location>
</feature>
<keyword evidence="3" id="KW-0813">Transport</keyword>
<evidence type="ECO:0000256" key="2">
    <source>
        <dbReference type="ARBA" id="ARBA00008335"/>
    </source>
</evidence>
<feature type="transmembrane region" description="Helical" evidence="7">
    <location>
        <begin position="247"/>
        <end position="268"/>
    </location>
</feature>
<dbReference type="PROSITE" id="PS50850">
    <property type="entry name" value="MFS"/>
    <property type="match status" value="1"/>
</dbReference>
<keyword evidence="6 7" id="KW-0472">Membrane</keyword>
<accession>A0ABQ4UDZ7</accession>
<dbReference type="PANTHER" id="PTHR12778">
    <property type="entry name" value="SOLUTE CARRIER FAMILY 33 ACETYL-COA TRANSPORTER -RELATED"/>
    <property type="match status" value="1"/>
</dbReference>
<dbReference type="PANTHER" id="PTHR12778:SF10">
    <property type="entry name" value="MAJOR FACILITATOR SUPERFAMILY DOMAIN-CONTAINING PROTEIN 3"/>
    <property type="match status" value="1"/>
</dbReference>
<comment type="similarity">
    <text evidence="2">Belongs to the major facilitator superfamily.</text>
</comment>
<proteinExistence type="inferred from homology"/>
<dbReference type="Proteomes" id="UP001055039">
    <property type="component" value="Unassembled WGS sequence"/>
</dbReference>
<dbReference type="InterPro" id="IPR011701">
    <property type="entry name" value="MFS"/>
</dbReference>
<dbReference type="EMBL" id="BPRC01000005">
    <property type="protein sequence ID" value="GJE64717.1"/>
    <property type="molecule type" value="Genomic_DNA"/>
</dbReference>
<feature type="transmembrane region" description="Helical" evidence="7">
    <location>
        <begin position="189"/>
        <end position="209"/>
    </location>
</feature>
<feature type="transmembrane region" description="Helical" evidence="7">
    <location>
        <begin position="98"/>
        <end position="114"/>
    </location>
</feature>
<feature type="transmembrane region" description="Helical" evidence="7">
    <location>
        <begin position="26"/>
        <end position="53"/>
    </location>
</feature>
<comment type="subcellular location">
    <subcellularLocation>
        <location evidence="1">Membrane</location>
        <topology evidence="1">Multi-pass membrane protein</topology>
    </subcellularLocation>
</comment>
<keyword evidence="4 7" id="KW-0812">Transmembrane</keyword>
<dbReference type="RefSeq" id="WP_238224237.1">
    <property type="nucleotide sequence ID" value="NZ_BAAADH010000105.1"/>
</dbReference>
<feature type="transmembrane region" description="Helical" evidence="7">
    <location>
        <begin position="447"/>
        <end position="469"/>
    </location>
</feature>
<evidence type="ECO:0000313" key="10">
    <source>
        <dbReference type="Proteomes" id="UP001055039"/>
    </source>
</evidence>
<feature type="transmembrane region" description="Helical" evidence="7">
    <location>
        <begin position="288"/>
        <end position="306"/>
    </location>
</feature>